<reference evidence="10" key="1">
    <citation type="submission" date="2015-11" db="EMBL/GenBank/DDBJ databases">
        <authorList>
            <consortium name="International Coturnix japonica Genome Analysis Consortium"/>
            <person name="Warren W."/>
            <person name="Burt D.W."/>
            <person name="Antin P.B."/>
            <person name="Lanford R."/>
            <person name="Gros J."/>
            <person name="Wilson R.K."/>
        </authorList>
    </citation>
    <scope>NUCLEOTIDE SEQUENCE [LARGE SCALE GENOMIC DNA]</scope>
</reference>
<dbReference type="FunFam" id="2.40.50.40:FF:000012">
    <property type="entry name" value="C-C motif chemokine"/>
    <property type="match status" value="1"/>
</dbReference>
<sequence>MHNGSACFLLPMCFLFPLSKKSLPLQGASLALGVPPWGHGRAPGMRGCPHQVVIIQPHFMAPVSMEPRSDLKNSRVVPPPVDAGNNVLDCCLRTREKPIPWRIVQDYRMQLVQDGCDIPATVFITAKGKQLCAPPQAPWVLRLREKLDASSARKVGAGPCSVHALGNGNSVGWVGSAPRQVVPVLLELQMALGTKQRSLLLPCCLGAGNVHLHGEGLG</sequence>
<dbReference type="AlphaFoldDB" id="A0A8C2T0D9"/>
<keyword evidence="11" id="KW-1185">Reference proteome</keyword>
<dbReference type="Gene3D" id="2.40.50.40">
    <property type="match status" value="1"/>
</dbReference>
<dbReference type="GO" id="GO:0008009">
    <property type="term" value="F:chemokine activity"/>
    <property type="evidence" value="ECO:0007669"/>
    <property type="project" value="InterPro"/>
</dbReference>
<protein>
    <recommendedName>
        <fullName evidence="9">Chemokine interleukin-8-like domain-containing protein</fullName>
    </recommendedName>
</protein>
<keyword evidence="2" id="KW-0145">Chemotaxis</keyword>
<keyword evidence="5 8" id="KW-0732">Signal</keyword>
<feature type="signal peptide" evidence="8">
    <location>
        <begin position="1"/>
        <end position="22"/>
    </location>
</feature>
<dbReference type="Pfam" id="PF00048">
    <property type="entry name" value="IL8"/>
    <property type="match status" value="1"/>
</dbReference>
<accession>A0A8C2T0D9</accession>
<evidence type="ECO:0000256" key="5">
    <source>
        <dbReference type="ARBA" id="ARBA00022729"/>
    </source>
</evidence>
<organism evidence="10 11">
    <name type="scientific">Coturnix japonica</name>
    <name type="common">Japanese quail</name>
    <name type="synonym">Coturnix coturnix japonica</name>
    <dbReference type="NCBI Taxonomy" id="93934"/>
    <lineage>
        <taxon>Eukaryota</taxon>
        <taxon>Metazoa</taxon>
        <taxon>Chordata</taxon>
        <taxon>Craniata</taxon>
        <taxon>Vertebrata</taxon>
        <taxon>Euteleostomi</taxon>
        <taxon>Archelosauria</taxon>
        <taxon>Archosauria</taxon>
        <taxon>Dinosauria</taxon>
        <taxon>Saurischia</taxon>
        <taxon>Theropoda</taxon>
        <taxon>Coelurosauria</taxon>
        <taxon>Aves</taxon>
        <taxon>Neognathae</taxon>
        <taxon>Galloanserae</taxon>
        <taxon>Galliformes</taxon>
        <taxon>Phasianidae</taxon>
        <taxon>Perdicinae</taxon>
        <taxon>Coturnix</taxon>
    </lineage>
</organism>
<feature type="domain" description="Chemokine interleukin-8-like" evidence="9">
    <location>
        <begin position="87"/>
        <end position="147"/>
    </location>
</feature>
<evidence type="ECO:0000256" key="1">
    <source>
        <dbReference type="ARBA" id="ARBA00004613"/>
    </source>
</evidence>
<evidence type="ECO:0000313" key="11">
    <source>
        <dbReference type="Proteomes" id="UP000694412"/>
    </source>
</evidence>
<keyword evidence="4" id="KW-0964">Secreted</keyword>
<dbReference type="GO" id="GO:0048245">
    <property type="term" value="P:eosinophil chemotaxis"/>
    <property type="evidence" value="ECO:0007669"/>
    <property type="project" value="TreeGrafter"/>
</dbReference>
<dbReference type="GeneTree" id="ENSGT01150000287065"/>
<dbReference type="GO" id="GO:0048020">
    <property type="term" value="F:CCR chemokine receptor binding"/>
    <property type="evidence" value="ECO:0007669"/>
    <property type="project" value="TreeGrafter"/>
</dbReference>
<evidence type="ECO:0000256" key="6">
    <source>
        <dbReference type="ARBA" id="ARBA00023157"/>
    </source>
</evidence>
<dbReference type="InterPro" id="IPR001811">
    <property type="entry name" value="Chemokine_IL8-like_dom"/>
</dbReference>
<reference evidence="10" key="3">
    <citation type="submission" date="2025-09" db="UniProtKB">
        <authorList>
            <consortium name="Ensembl"/>
        </authorList>
    </citation>
    <scope>IDENTIFICATION</scope>
</reference>
<name>A0A8C2T0D9_COTJA</name>
<keyword evidence="6" id="KW-1015">Disulfide bond</keyword>
<dbReference type="SUPFAM" id="SSF54117">
    <property type="entry name" value="Interleukin 8-like chemokines"/>
    <property type="match status" value="1"/>
</dbReference>
<evidence type="ECO:0000259" key="9">
    <source>
        <dbReference type="SMART" id="SM00199"/>
    </source>
</evidence>
<dbReference type="GO" id="GO:0061844">
    <property type="term" value="P:antimicrobial humoral immune response mediated by antimicrobial peptide"/>
    <property type="evidence" value="ECO:0007669"/>
    <property type="project" value="TreeGrafter"/>
</dbReference>
<dbReference type="Proteomes" id="UP000694412">
    <property type="component" value="Chromosome Z"/>
</dbReference>
<proteinExistence type="predicted"/>
<dbReference type="PANTHER" id="PTHR12015:SF80">
    <property type="entry name" value="C-C MOTIF CHEMOKINE 19"/>
    <property type="match status" value="1"/>
</dbReference>
<dbReference type="PANTHER" id="PTHR12015">
    <property type="entry name" value="SMALL INDUCIBLE CYTOKINE A"/>
    <property type="match status" value="1"/>
</dbReference>
<evidence type="ECO:0000256" key="8">
    <source>
        <dbReference type="SAM" id="SignalP"/>
    </source>
</evidence>
<feature type="chain" id="PRO_5034281898" description="Chemokine interleukin-8-like domain-containing protein" evidence="8">
    <location>
        <begin position="23"/>
        <end position="218"/>
    </location>
</feature>
<keyword evidence="3" id="KW-0202">Cytokine</keyword>
<evidence type="ECO:0000256" key="7">
    <source>
        <dbReference type="ARBA" id="ARBA00023198"/>
    </source>
</evidence>
<evidence type="ECO:0000256" key="3">
    <source>
        <dbReference type="ARBA" id="ARBA00022514"/>
    </source>
</evidence>
<evidence type="ECO:0000313" key="10">
    <source>
        <dbReference type="Ensembl" id="ENSCJPP00005006272.1"/>
    </source>
</evidence>
<reference evidence="10" key="2">
    <citation type="submission" date="2025-08" db="UniProtKB">
        <authorList>
            <consortium name="Ensembl"/>
        </authorList>
    </citation>
    <scope>IDENTIFICATION</scope>
</reference>
<dbReference type="Ensembl" id="ENSCJPT00005009910.1">
    <property type="protein sequence ID" value="ENSCJPP00005006272.1"/>
    <property type="gene ID" value="ENSCJPG00005005890.1"/>
</dbReference>
<dbReference type="InterPro" id="IPR039809">
    <property type="entry name" value="Chemokine_b/g/d"/>
</dbReference>
<evidence type="ECO:0000256" key="4">
    <source>
        <dbReference type="ARBA" id="ARBA00022525"/>
    </source>
</evidence>
<dbReference type="GO" id="GO:0006954">
    <property type="term" value="P:inflammatory response"/>
    <property type="evidence" value="ECO:0007669"/>
    <property type="project" value="UniProtKB-KW"/>
</dbReference>
<dbReference type="GO" id="GO:0070098">
    <property type="term" value="P:chemokine-mediated signaling pathway"/>
    <property type="evidence" value="ECO:0007669"/>
    <property type="project" value="TreeGrafter"/>
</dbReference>
<keyword evidence="7" id="KW-0395">Inflammatory response</keyword>
<dbReference type="GO" id="GO:0005615">
    <property type="term" value="C:extracellular space"/>
    <property type="evidence" value="ECO:0007669"/>
    <property type="project" value="UniProtKB-KW"/>
</dbReference>
<dbReference type="SMART" id="SM00199">
    <property type="entry name" value="SCY"/>
    <property type="match status" value="1"/>
</dbReference>
<evidence type="ECO:0000256" key="2">
    <source>
        <dbReference type="ARBA" id="ARBA00022500"/>
    </source>
</evidence>
<dbReference type="InterPro" id="IPR036048">
    <property type="entry name" value="Interleukin_8-like_sf"/>
</dbReference>
<comment type="subcellular location">
    <subcellularLocation>
        <location evidence="1">Secreted</location>
    </subcellularLocation>
</comment>
<dbReference type="GO" id="GO:0030335">
    <property type="term" value="P:positive regulation of cell migration"/>
    <property type="evidence" value="ECO:0007669"/>
    <property type="project" value="TreeGrafter"/>
</dbReference>